<reference evidence="2" key="1">
    <citation type="submission" date="2023-04" db="EMBL/GenBank/DDBJ databases">
        <title>Phytophthora fragariaefolia NBRC 109709.</title>
        <authorList>
            <person name="Ichikawa N."/>
            <person name="Sato H."/>
            <person name="Tonouchi N."/>
        </authorList>
    </citation>
    <scope>NUCLEOTIDE SEQUENCE</scope>
    <source>
        <strain evidence="2">NBRC 109709</strain>
    </source>
</reference>
<protein>
    <submittedName>
        <fullName evidence="2">Unnamed protein product</fullName>
    </submittedName>
</protein>
<dbReference type="SUPFAM" id="SSF51445">
    <property type="entry name" value="(Trans)glycosidases"/>
    <property type="match status" value="1"/>
</dbReference>
<evidence type="ECO:0000313" key="2">
    <source>
        <dbReference type="EMBL" id="GMF59570.1"/>
    </source>
</evidence>
<sequence length="424" mass="46857">MLGEPTIFLRDLQNLRLMNANAVKTYDFYSDVQHQAYLDAAFNDNVDPVYTIFSIWIDQSLMLPELPESSAMFQHLVREYYLMAKETGGHPGVMGYSIGGEMNSITVIQDETFWSKFSALTSAVRRGLKENGNAQKIITTTFVDDGGESFMVGEKFKADVDMWGSNIYQSDYPGSVIPKFQAVPSGKPLLVSEYGFCYSSDKGIGSTMQLNYVADMLTQQTLAMQNNFQHTDGVGEQVIVGGFVFEYSDEWWKAGNPDEHNLGLVKNSQFPLGYLSEEYFGLFSASRATSLDPRMNASALPNVLKPRPTVSLLTAIWGNGSLATEGELVTNCKNHIEPVRIAATSNDVVMDVENASTASFGDLIVLGLLGGVLLFLLVAIRTRARRMKYQKITPPLSTRSPLRYQTVPATESSLLAHGIDHQVV</sequence>
<feature type="transmembrane region" description="Helical" evidence="1">
    <location>
        <begin position="360"/>
        <end position="380"/>
    </location>
</feature>
<keyword evidence="1" id="KW-1133">Transmembrane helix</keyword>
<keyword evidence="3" id="KW-1185">Reference proteome</keyword>
<dbReference type="Proteomes" id="UP001165121">
    <property type="component" value="Unassembled WGS sequence"/>
</dbReference>
<accession>A0A9W6YD74</accession>
<name>A0A9W6YD74_9STRA</name>
<dbReference type="AlphaFoldDB" id="A0A9W6YD74"/>
<organism evidence="2 3">
    <name type="scientific">Phytophthora fragariaefolia</name>
    <dbReference type="NCBI Taxonomy" id="1490495"/>
    <lineage>
        <taxon>Eukaryota</taxon>
        <taxon>Sar</taxon>
        <taxon>Stramenopiles</taxon>
        <taxon>Oomycota</taxon>
        <taxon>Peronosporomycetes</taxon>
        <taxon>Peronosporales</taxon>
        <taxon>Peronosporaceae</taxon>
        <taxon>Phytophthora</taxon>
    </lineage>
</organism>
<evidence type="ECO:0000313" key="3">
    <source>
        <dbReference type="Proteomes" id="UP001165121"/>
    </source>
</evidence>
<proteinExistence type="predicted"/>
<gene>
    <name evidence="2" type="ORF">Pfra01_002576400</name>
</gene>
<keyword evidence="1" id="KW-0472">Membrane</keyword>
<dbReference type="EMBL" id="BSXT01005062">
    <property type="protein sequence ID" value="GMF59570.1"/>
    <property type="molecule type" value="Genomic_DNA"/>
</dbReference>
<evidence type="ECO:0000256" key="1">
    <source>
        <dbReference type="SAM" id="Phobius"/>
    </source>
</evidence>
<comment type="caution">
    <text evidence="2">The sequence shown here is derived from an EMBL/GenBank/DDBJ whole genome shotgun (WGS) entry which is preliminary data.</text>
</comment>
<keyword evidence="1" id="KW-0812">Transmembrane</keyword>
<dbReference type="Gene3D" id="3.20.20.80">
    <property type="entry name" value="Glycosidases"/>
    <property type="match status" value="1"/>
</dbReference>
<dbReference type="OrthoDB" id="421038at2759"/>
<dbReference type="InterPro" id="IPR017853">
    <property type="entry name" value="GH"/>
</dbReference>